<keyword evidence="2 4" id="KW-0326">Glycosidase</keyword>
<dbReference type="GO" id="GO:0008477">
    <property type="term" value="F:purine nucleosidase activity"/>
    <property type="evidence" value="ECO:0007669"/>
    <property type="project" value="TreeGrafter"/>
</dbReference>
<gene>
    <name evidence="5" type="ORF">EZS27_011559</name>
    <name evidence="4" type="ORF">EZS27_013158</name>
</gene>
<dbReference type="InterPro" id="IPR023186">
    <property type="entry name" value="IUNH"/>
</dbReference>
<keyword evidence="1 4" id="KW-0378">Hydrolase</keyword>
<evidence type="ECO:0000256" key="2">
    <source>
        <dbReference type="ARBA" id="ARBA00023295"/>
    </source>
</evidence>
<dbReference type="GO" id="GO:0005829">
    <property type="term" value="C:cytosol"/>
    <property type="evidence" value="ECO:0007669"/>
    <property type="project" value="TreeGrafter"/>
</dbReference>
<accession>A0A5J4S022</accession>
<dbReference type="InterPro" id="IPR001910">
    <property type="entry name" value="Inosine/uridine_hydrolase_dom"/>
</dbReference>
<dbReference type="SUPFAM" id="SSF53590">
    <property type="entry name" value="Nucleoside hydrolase"/>
    <property type="match status" value="1"/>
</dbReference>
<dbReference type="AlphaFoldDB" id="A0A5J4S022"/>
<comment type="caution">
    <text evidence="4">The sequence shown here is derived from an EMBL/GenBank/DDBJ whole genome shotgun (WGS) entry which is preliminary data.</text>
</comment>
<reference evidence="4" key="1">
    <citation type="submission" date="2019-03" db="EMBL/GenBank/DDBJ databases">
        <title>Single cell metagenomics reveals metabolic interactions within the superorganism composed of flagellate Streblomastix strix and complex community of Bacteroidetes bacteria on its surface.</title>
        <authorList>
            <person name="Treitli S.C."/>
            <person name="Kolisko M."/>
            <person name="Husnik F."/>
            <person name="Keeling P."/>
            <person name="Hampl V."/>
        </authorList>
    </citation>
    <scope>NUCLEOTIDE SEQUENCE</scope>
    <source>
        <strain evidence="4">STM</strain>
    </source>
</reference>
<feature type="domain" description="Inosine/uridine-preferring nucleoside hydrolase" evidence="3">
    <location>
        <begin position="28"/>
        <end position="267"/>
    </location>
</feature>
<dbReference type="GO" id="GO:0006152">
    <property type="term" value="P:purine nucleoside catabolic process"/>
    <property type="evidence" value="ECO:0007669"/>
    <property type="project" value="TreeGrafter"/>
</dbReference>
<name>A0A5J4S022_9ZZZZ</name>
<protein>
    <submittedName>
        <fullName evidence="4">Pyrimidine-specific ribonucleoside hydrolase RihA</fullName>
        <ecNumber evidence="4">3.2.-.-</ecNumber>
    </submittedName>
</protein>
<evidence type="ECO:0000313" key="4">
    <source>
        <dbReference type="EMBL" id="KAA6338865.1"/>
    </source>
</evidence>
<dbReference type="Gene3D" id="3.90.245.10">
    <property type="entry name" value="Ribonucleoside hydrolase-like"/>
    <property type="match status" value="1"/>
</dbReference>
<evidence type="ECO:0000313" key="5">
    <source>
        <dbReference type="EMBL" id="KAA6340588.1"/>
    </source>
</evidence>
<dbReference type="PANTHER" id="PTHR12304:SF46">
    <property type="entry name" value="INOSINE-ADENOSINE-GUANOSINE-NUCLEOSIDE HYDROLASE"/>
    <property type="match status" value="1"/>
</dbReference>
<evidence type="ECO:0000256" key="1">
    <source>
        <dbReference type="ARBA" id="ARBA00022801"/>
    </source>
</evidence>
<organism evidence="4">
    <name type="scientific">termite gut metagenome</name>
    <dbReference type="NCBI Taxonomy" id="433724"/>
    <lineage>
        <taxon>unclassified sequences</taxon>
        <taxon>metagenomes</taxon>
        <taxon>organismal metagenomes</taxon>
    </lineage>
</organism>
<dbReference type="EMBL" id="SNRY01000581">
    <property type="protein sequence ID" value="KAA6338865.1"/>
    <property type="molecule type" value="Genomic_DNA"/>
</dbReference>
<dbReference type="Pfam" id="PF01156">
    <property type="entry name" value="IU_nuc_hydro"/>
    <property type="match status" value="1"/>
</dbReference>
<dbReference type="EMBL" id="SNRY01000449">
    <property type="protein sequence ID" value="KAA6340588.1"/>
    <property type="molecule type" value="Genomic_DNA"/>
</dbReference>
<sequence>MRKFIIIVLLTGACFFAEACFGNARYKIIIDTDGAADDLRAICMLLAHPETEILAVTSSEGALTPADASIKVLSLLHSFQRGNIPVGTGRNLNIVPPMWRRQSEQIKWGDSFGVIPLQKSAKDLITEILETETGKVTFICLGAFTNLSDVLKAKPTLCEHIDKVLWYGHTELRSGSNYDTDKESAEWIFQSGMNIDVISGVEQTFVINDSYISRLASADTPYTNKIVKAHREGVLVPVVASGHMKAWDDLVAVYLYASELYHSIAKYTSAITIYSLKDDGDEAIKAIVKIFSR</sequence>
<dbReference type="InterPro" id="IPR036452">
    <property type="entry name" value="Ribo_hydro-like"/>
</dbReference>
<proteinExistence type="predicted"/>
<dbReference type="EC" id="3.2.-.-" evidence="4"/>
<dbReference type="PANTHER" id="PTHR12304">
    <property type="entry name" value="INOSINE-URIDINE PREFERRING NUCLEOSIDE HYDROLASE"/>
    <property type="match status" value="1"/>
</dbReference>
<evidence type="ECO:0000259" key="3">
    <source>
        <dbReference type="Pfam" id="PF01156"/>
    </source>
</evidence>